<dbReference type="HOGENOM" id="CLU_780426_0_0_10"/>
<keyword evidence="2" id="KW-1185">Reference proteome</keyword>
<dbReference type="Proteomes" id="UP000000852">
    <property type="component" value="Chromosome"/>
</dbReference>
<dbReference type="RefSeq" id="WP_015809168.1">
    <property type="nucleotide sequence ID" value="NC_013061.1"/>
</dbReference>
<dbReference type="KEGG" id="phe:Phep_3365"/>
<organism evidence="1 2">
    <name type="scientific">Pedobacter heparinus (strain ATCC 13125 / DSM 2366 / CIP 104194 / JCM 7457 / NBRC 12017 / NCIMB 9290 / NRRL B-14731 / HIM 762-3)</name>
    <dbReference type="NCBI Taxonomy" id="485917"/>
    <lineage>
        <taxon>Bacteria</taxon>
        <taxon>Pseudomonadati</taxon>
        <taxon>Bacteroidota</taxon>
        <taxon>Sphingobacteriia</taxon>
        <taxon>Sphingobacteriales</taxon>
        <taxon>Sphingobacteriaceae</taxon>
        <taxon>Pedobacter</taxon>
    </lineage>
</organism>
<dbReference type="STRING" id="485917.Phep_3365"/>
<dbReference type="PANTHER" id="PTHR41244:SF1">
    <property type="entry name" value="GLYCOSYLTRANSFERASE"/>
    <property type="match status" value="1"/>
</dbReference>
<gene>
    <name evidence="1" type="ordered locus">Phep_3365</name>
</gene>
<evidence type="ECO:0000313" key="2">
    <source>
        <dbReference type="Proteomes" id="UP000000852"/>
    </source>
</evidence>
<dbReference type="CDD" id="cd11578">
    <property type="entry name" value="GH99_GH71_like_1"/>
    <property type="match status" value="1"/>
</dbReference>
<dbReference type="Gene3D" id="3.20.20.80">
    <property type="entry name" value="Glycosidases"/>
    <property type="match status" value="1"/>
</dbReference>
<protein>
    <recommendedName>
        <fullName evidence="3">Glycosyltransferase WbsX</fullName>
    </recommendedName>
</protein>
<dbReference type="PROSITE" id="PS51257">
    <property type="entry name" value="PROKAR_LIPOPROTEIN"/>
    <property type="match status" value="1"/>
</dbReference>
<evidence type="ECO:0000313" key="1">
    <source>
        <dbReference type="EMBL" id="ACU05559.1"/>
    </source>
</evidence>
<dbReference type="AlphaFoldDB" id="C6XSJ6"/>
<dbReference type="Pfam" id="PF14307">
    <property type="entry name" value="Glyco_tran_WbsX"/>
    <property type="match status" value="1"/>
</dbReference>
<name>C6XSJ6_PEDHD</name>
<dbReference type="EMBL" id="CP001681">
    <property type="protein sequence ID" value="ACU05559.1"/>
    <property type="molecule type" value="Genomic_DNA"/>
</dbReference>
<proteinExistence type="predicted"/>
<dbReference type="eggNOG" id="COG1572">
    <property type="taxonomic scope" value="Bacteria"/>
</dbReference>
<dbReference type="InterPro" id="IPR032719">
    <property type="entry name" value="WbsX"/>
</dbReference>
<reference evidence="1 2" key="1">
    <citation type="journal article" date="2009" name="Stand. Genomic Sci.">
        <title>Complete genome sequence of Pedobacter heparinus type strain (HIM 762-3).</title>
        <authorList>
            <person name="Han C."/>
            <person name="Spring S."/>
            <person name="Lapidus A."/>
            <person name="Del Rio T.G."/>
            <person name="Tice H."/>
            <person name="Copeland A."/>
            <person name="Cheng J.F."/>
            <person name="Lucas S."/>
            <person name="Chen F."/>
            <person name="Nolan M."/>
            <person name="Bruce D."/>
            <person name="Goodwin L."/>
            <person name="Pitluck S."/>
            <person name="Ivanova N."/>
            <person name="Mavromatis K."/>
            <person name="Mikhailova N."/>
            <person name="Pati A."/>
            <person name="Chen A."/>
            <person name="Palaniappan K."/>
            <person name="Land M."/>
            <person name="Hauser L."/>
            <person name="Chang Y.J."/>
            <person name="Jeffries C.C."/>
            <person name="Saunders E."/>
            <person name="Chertkov O."/>
            <person name="Brettin T."/>
            <person name="Goker M."/>
            <person name="Rohde M."/>
            <person name="Bristow J."/>
            <person name="Eisen J.A."/>
            <person name="Markowitz V."/>
            <person name="Hugenholtz P."/>
            <person name="Kyrpides N.C."/>
            <person name="Klenk H.P."/>
            <person name="Detter J.C."/>
        </authorList>
    </citation>
    <scope>NUCLEOTIDE SEQUENCE [LARGE SCALE GENOMIC DNA]</scope>
    <source>
        <strain evidence="2">ATCC 13125 / DSM 2366 / CIP 104194 / JCM 7457 / NBRC 12017 / NCIMB 9290 / NRRL B-14731 / HIM 762-3</strain>
    </source>
</reference>
<sequence>MKSYLYILILLTAFVSCKKNNEHLPPNFNYKIDPVPLTENVVVGAYYSNYTTADWAKKYTFKPVKGEYNALDPLIMDQHRKWADEAGLDFFIFNWNGAAGNPILNAFLQGRNNNVKMVINFNTAHLSATNASPLTGAKLTTMINEFKTLASSHFDKDYYYKVDGRPVVMITPLNLSSSAGSSINYATVIPALKQAMTDAGVNLYVIGEITLGWLPPVRYAPAIKAMDGVNANNWTTDVYDRSVFFNSFVDMNWKNWTDSTKTWKVDFVPCIAPGYNDKAMTPASKMYDIGYTPEFYTDFTNVAKRNMSSKRIVLINSWNNFQLGTAIEPTETYGNIFLQMTRKQFKIN</sequence>
<evidence type="ECO:0008006" key="3">
    <source>
        <dbReference type="Google" id="ProtNLM"/>
    </source>
</evidence>
<accession>C6XSJ6</accession>
<dbReference type="PANTHER" id="PTHR41244">
    <property type="entry name" value="RHAMNAN SYNTHESIS F"/>
    <property type="match status" value="1"/>
</dbReference>